<evidence type="ECO:0000256" key="7">
    <source>
        <dbReference type="ARBA" id="ARBA00022833"/>
    </source>
</evidence>
<feature type="signal peptide" evidence="10">
    <location>
        <begin position="1"/>
        <end position="18"/>
    </location>
</feature>
<feature type="chain" id="PRO_5012268529" description="Peptidase M28 domain-containing protein" evidence="10">
    <location>
        <begin position="19"/>
        <end position="483"/>
    </location>
</feature>
<sequence length="483" mass="50774">MTRWLPLLLLTAATTASADPRAPILSAARIKADVKTLSADDFHGRGPTQPGEAITLAFLEKRFAALGLRPAGDAGYRQTVPLLRWTRETARFDLSLGGKTEALRPGVEIAASSRIVGTTTLDRAGVVFVGYGVVEPRLGYDPYRGVDVRGKVVVALAGDPDVEAGRDLGFGGRASSPAARTKLAEAQKHGAAAFFQIHDTFPSSYPWLQLANSDAVPGYALDTGSVPPAFGIRGTLRNDIGVALLRQGGLDYAAAKRAAQRADFRGVALQGVALSADVRTSLDRAVSHNIVGILPGTDPAAGSILYGAHWDAYGENAFDPPADRIRNGAVDNGTGTATLLEIARAFAGAPRLRRSVVFALWTAEEKGLLGATWYADHPALPLATTAAQFNLDPHVVLGRTRDLELIGVGRTPLEQDLARVAAAQGLRIVPEENTEAGWACRASTSARGAIWCAGVPLRASGSGRATMPNAITRPATRSNRAGT</sequence>
<dbReference type="InterPro" id="IPR046450">
    <property type="entry name" value="PA_dom_sf"/>
</dbReference>
<evidence type="ECO:0000256" key="8">
    <source>
        <dbReference type="ARBA" id="ARBA00043962"/>
    </source>
</evidence>
<keyword evidence="13" id="KW-1185">Reference proteome</keyword>
<keyword evidence="4" id="KW-0479">Metal-binding</keyword>
<keyword evidence="6" id="KW-0378">Hydrolase</keyword>
<dbReference type="InterPro" id="IPR045175">
    <property type="entry name" value="M28_fam"/>
</dbReference>
<keyword evidence="3" id="KW-0645">Protease</keyword>
<dbReference type="AlphaFoldDB" id="A0A2A2M392"/>
<dbReference type="SUPFAM" id="SSF52025">
    <property type="entry name" value="PA domain"/>
    <property type="match status" value="1"/>
</dbReference>
<evidence type="ECO:0000313" key="12">
    <source>
        <dbReference type="EMBL" id="PAV92697.1"/>
    </source>
</evidence>
<dbReference type="GO" id="GO:0006508">
    <property type="term" value="P:proteolysis"/>
    <property type="evidence" value="ECO:0007669"/>
    <property type="project" value="UniProtKB-KW"/>
</dbReference>
<keyword evidence="5 10" id="KW-0732">Signal</keyword>
<dbReference type="PANTHER" id="PTHR12147">
    <property type="entry name" value="METALLOPEPTIDASE M28 FAMILY MEMBER"/>
    <property type="match status" value="1"/>
</dbReference>
<comment type="similarity">
    <text evidence="8">Belongs to the peptidase M28 family. M28E subfamily.</text>
</comment>
<evidence type="ECO:0000256" key="2">
    <source>
        <dbReference type="ARBA" id="ARBA00022438"/>
    </source>
</evidence>
<dbReference type="InterPro" id="IPR007484">
    <property type="entry name" value="Peptidase_M28"/>
</dbReference>
<dbReference type="GO" id="GO:0046872">
    <property type="term" value="F:metal ion binding"/>
    <property type="evidence" value="ECO:0007669"/>
    <property type="project" value="UniProtKB-KW"/>
</dbReference>
<evidence type="ECO:0000256" key="5">
    <source>
        <dbReference type="ARBA" id="ARBA00022729"/>
    </source>
</evidence>
<dbReference type="EMBL" id="LIAE01006076">
    <property type="protein sequence ID" value="PAV92697.1"/>
    <property type="molecule type" value="Genomic_DNA"/>
</dbReference>
<dbReference type="GO" id="GO:0004177">
    <property type="term" value="F:aminopeptidase activity"/>
    <property type="evidence" value="ECO:0007669"/>
    <property type="project" value="UniProtKB-KW"/>
</dbReference>
<dbReference type="Gene3D" id="3.40.630.10">
    <property type="entry name" value="Zn peptidases"/>
    <property type="match status" value="1"/>
</dbReference>
<name>A0A2A2M392_9BILA</name>
<proteinExistence type="inferred from homology"/>
<dbReference type="OrthoDB" id="5841748at2759"/>
<evidence type="ECO:0000256" key="9">
    <source>
        <dbReference type="SAM" id="MobiDB-lite"/>
    </source>
</evidence>
<evidence type="ECO:0000256" key="4">
    <source>
        <dbReference type="ARBA" id="ARBA00022723"/>
    </source>
</evidence>
<feature type="region of interest" description="Disordered" evidence="9">
    <location>
        <begin position="464"/>
        <end position="483"/>
    </location>
</feature>
<dbReference type="PANTHER" id="PTHR12147:SF56">
    <property type="entry name" value="AMINOPEPTIDASE YDR415C-RELATED"/>
    <property type="match status" value="1"/>
</dbReference>
<evidence type="ECO:0000256" key="10">
    <source>
        <dbReference type="SAM" id="SignalP"/>
    </source>
</evidence>
<organism evidence="12 13">
    <name type="scientific">Diploscapter pachys</name>
    <dbReference type="NCBI Taxonomy" id="2018661"/>
    <lineage>
        <taxon>Eukaryota</taxon>
        <taxon>Metazoa</taxon>
        <taxon>Ecdysozoa</taxon>
        <taxon>Nematoda</taxon>
        <taxon>Chromadorea</taxon>
        <taxon>Rhabditida</taxon>
        <taxon>Rhabditina</taxon>
        <taxon>Rhabditomorpha</taxon>
        <taxon>Rhabditoidea</taxon>
        <taxon>Rhabditidae</taxon>
        <taxon>Diploscapter</taxon>
    </lineage>
</organism>
<protein>
    <recommendedName>
        <fullName evidence="11">Peptidase M28 domain-containing protein</fullName>
    </recommendedName>
</protein>
<dbReference type="STRING" id="2018661.A0A2A2M392"/>
<keyword evidence="2" id="KW-0031">Aminopeptidase</keyword>
<dbReference type="Proteomes" id="UP000218231">
    <property type="component" value="Unassembled WGS sequence"/>
</dbReference>
<keyword evidence="7" id="KW-0862">Zinc</keyword>
<reference evidence="12 13" key="1">
    <citation type="journal article" date="2017" name="Curr. Biol.">
        <title>Genome architecture and evolution of a unichromosomal asexual nematode.</title>
        <authorList>
            <person name="Fradin H."/>
            <person name="Zegar C."/>
            <person name="Gutwein M."/>
            <person name="Lucas J."/>
            <person name="Kovtun M."/>
            <person name="Corcoran D."/>
            <person name="Baugh L.R."/>
            <person name="Kiontke K."/>
            <person name="Gunsalus K."/>
            <person name="Fitch D.H."/>
            <person name="Piano F."/>
        </authorList>
    </citation>
    <scope>NUCLEOTIDE SEQUENCE [LARGE SCALE GENOMIC DNA]</scope>
    <source>
        <strain evidence="12">PF1309</strain>
    </source>
</reference>
<feature type="domain" description="Peptidase M28" evidence="11">
    <location>
        <begin position="289"/>
        <end position="432"/>
    </location>
</feature>
<accession>A0A2A2M392</accession>
<gene>
    <name evidence="12" type="ORF">WR25_18994</name>
</gene>
<comment type="caution">
    <text evidence="12">The sequence shown here is derived from an EMBL/GenBank/DDBJ whole genome shotgun (WGS) entry which is preliminary data.</text>
</comment>
<evidence type="ECO:0000256" key="3">
    <source>
        <dbReference type="ARBA" id="ARBA00022670"/>
    </source>
</evidence>
<dbReference type="GO" id="GO:0008235">
    <property type="term" value="F:metalloexopeptidase activity"/>
    <property type="evidence" value="ECO:0007669"/>
    <property type="project" value="InterPro"/>
</dbReference>
<evidence type="ECO:0000259" key="11">
    <source>
        <dbReference type="Pfam" id="PF04389"/>
    </source>
</evidence>
<evidence type="ECO:0000256" key="6">
    <source>
        <dbReference type="ARBA" id="ARBA00022801"/>
    </source>
</evidence>
<evidence type="ECO:0000256" key="1">
    <source>
        <dbReference type="ARBA" id="ARBA00001947"/>
    </source>
</evidence>
<dbReference type="SUPFAM" id="SSF53187">
    <property type="entry name" value="Zn-dependent exopeptidases"/>
    <property type="match status" value="1"/>
</dbReference>
<dbReference type="Pfam" id="PF04389">
    <property type="entry name" value="Peptidase_M28"/>
    <property type="match status" value="1"/>
</dbReference>
<comment type="cofactor">
    <cofactor evidence="1">
        <name>Zn(2+)</name>
        <dbReference type="ChEBI" id="CHEBI:29105"/>
    </cofactor>
</comment>
<evidence type="ECO:0000313" key="13">
    <source>
        <dbReference type="Proteomes" id="UP000218231"/>
    </source>
</evidence>